<dbReference type="EMBL" id="JBCEZU010000023">
    <property type="protein sequence ID" value="KAK9538354.1"/>
    <property type="molecule type" value="Genomic_DNA"/>
</dbReference>
<keyword evidence="3" id="KW-1185">Reference proteome</keyword>
<name>A0AAW1FUF7_ZOAVI</name>
<dbReference type="AlphaFoldDB" id="A0AAW1FUF7"/>
<organism evidence="2 3">
    <name type="scientific">Zoarces viviparus</name>
    <name type="common">Viviparous eelpout</name>
    <name type="synonym">Blennius viviparus</name>
    <dbReference type="NCBI Taxonomy" id="48416"/>
    <lineage>
        <taxon>Eukaryota</taxon>
        <taxon>Metazoa</taxon>
        <taxon>Chordata</taxon>
        <taxon>Craniata</taxon>
        <taxon>Vertebrata</taxon>
        <taxon>Euteleostomi</taxon>
        <taxon>Actinopterygii</taxon>
        <taxon>Neopterygii</taxon>
        <taxon>Teleostei</taxon>
        <taxon>Neoteleostei</taxon>
        <taxon>Acanthomorphata</taxon>
        <taxon>Eupercaria</taxon>
        <taxon>Perciformes</taxon>
        <taxon>Cottioidei</taxon>
        <taxon>Zoarcales</taxon>
        <taxon>Zoarcidae</taxon>
        <taxon>Zoarcinae</taxon>
        <taxon>Zoarces</taxon>
    </lineage>
</organism>
<gene>
    <name evidence="2" type="ORF">VZT92_003529</name>
</gene>
<dbReference type="Proteomes" id="UP001488805">
    <property type="component" value="Unassembled WGS sequence"/>
</dbReference>
<reference evidence="2 3" key="1">
    <citation type="journal article" date="2024" name="Genome Biol. Evol.">
        <title>Chromosome-level genome assembly of the viviparous eelpout Zoarces viviparus.</title>
        <authorList>
            <person name="Fuhrmann N."/>
            <person name="Brasseur M.V."/>
            <person name="Bakowski C.E."/>
            <person name="Podsiadlowski L."/>
            <person name="Prost S."/>
            <person name="Krehenwinkel H."/>
            <person name="Mayer C."/>
        </authorList>
    </citation>
    <scope>NUCLEOTIDE SEQUENCE [LARGE SCALE GENOMIC DNA]</scope>
    <source>
        <strain evidence="2">NO-MEL_2022_Ind0_liver</strain>
    </source>
</reference>
<sequence>MSRWASVRSAVTQSLITKASNDLFLLNDCVSGGAVGGCADCSWGLLRVGGVLTAASTRLTNSPTCRVSSLWDTPGGPTLLSGSARLRVQTLNRSPEKRKSSTSPPKHLSLLQANQPDGAAPYAAGELQTLQ</sequence>
<accession>A0AAW1FUF7</accession>
<proteinExistence type="predicted"/>
<feature type="region of interest" description="Disordered" evidence="1">
    <location>
        <begin position="80"/>
        <end position="131"/>
    </location>
</feature>
<evidence type="ECO:0000256" key="1">
    <source>
        <dbReference type="SAM" id="MobiDB-lite"/>
    </source>
</evidence>
<comment type="caution">
    <text evidence="2">The sequence shown here is derived from an EMBL/GenBank/DDBJ whole genome shotgun (WGS) entry which is preliminary data.</text>
</comment>
<evidence type="ECO:0000313" key="2">
    <source>
        <dbReference type="EMBL" id="KAK9538354.1"/>
    </source>
</evidence>
<protein>
    <submittedName>
        <fullName evidence="2">Uncharacterized protein</fullName>
    </submittedName>
</protein>
<evidence type="ECO:0000313" key="3">
    <source>
        <dbReference type="Proteomes" id="UP001488805"/>
    </source>
</evidence>